<protein>
    <recommendedName>
        <fullName evidence="1">HTH cro/C1-type domain-containing protein</fullName>
    </recommendedName>
</protein>
<dbReference type="InterPro" id="IPR010057">
    <property type="entry name" value="Transcription_activator_Rgg_C"/>
</dbReference>
<dbReference type="InterPro" id="IPR010982">
    <property type="entry name" value="Lambda_DNA-bd_dom_sf"/>
</dbReference>
<evidence type="ECO:0000313" key="3">
    <source>
        <dbReference type="Proteomes" id="UP000319716"/>
    </source>
</evidence>
<dbReference type="PANTHER" id="PTHR37038:SF13">
    <property type="entry name" value="HTH CRO_C1-TYPE DOMAIN-CONTAINING PROTEIN"/>
    <property type="match status" value="1"/>
</dbReference>
<dbReference type="SUPFAM" id="SSF48452">
    <property type="entry name" value="TPR-like"/>
    <property type="match status" value="1"/>
</dbReference>
<evidence type="ECO:0000313" key="2">
    <source>
        <dbReference type="EMBL" id="GAY75238.1"/>
    </source>
</evidence>
<dbReference type="PANTHER" id="PTHR37038">
    <property type="entry name" value="TRANSCRIPTIONAL REGULATOR-RELATED"/>
    <property type="match status" value="1"/>
</dbReference>
<gene>
    <name evidence="2" type="ORF">NBRC111894_792</name>
</gene>
<accession>A0A4Y1Z8I2</accession>
<dbReference type="RefSeq" id="WP_262392162.1">
    <property type="nucleotide sequence ID" value="NZ_BEXB01000004.1"/>
</dbReference>
<evidence type="ECO:0000259" key="1">
    <source>
        <dbReference type="PROSITE" id="PS50943"/>
    </source>
</evidence>
<dbReference type="Pfam" id="PF21259">
    <property type="entry name" value="Rgg_C"/>
    <property type="match status" value="1"/>
</dbReference>
<comment type="caution">
    <text evidence="2">The sequence shown here is derived from an EMBL/GenBank/DDBJ whole genome shotgun (WGS) entry which is preliminary data.</text>
</comment>
<dbReference type="AlphaFoldDB" id="A0A4Y1Z8I2"/>
<dbReference type="EMBL" id="BEXB01000004">
    <property type="protein sequence ID" value="GAY75238.1"/>
    <property type="molecule type" value="Genomic_DNA"/>
</dbReference>
<reference evidence="2 3" key="1">
    <citation type="submission" date="2017-11" db="EMBL/GenBank/DDBJ databases">
        <title>Draft Genome Sequence of Sporolactobacillus inulinus NBRC 111894 Isolated from Koso, a Japanese Sugar-Vegetable Fermented Beverage.</title>
        <authorList>
            <person name="Chiou T.Y."/>
            <person name="Oshima K."/>
            <person name="Suda W."/>
            <person name="Hattori M."/>
            <person name="Takahashi T."/>
        </authorList>
    </citation>
    <scope>NUCLEOTIDE SEQUENCE [LARGE SCALE GENOMIC DNA]</scope>
    <source>
        <strain evidence="2 3">NBRC111894</strain>
    </source>
</reference>
<dbReference type="InterPro" id="IPR001387">
    <property type="entry name" value="Cro/C1-type_HTH"/>
</dbReference>
<name>A0A4Y1Z8I2_9BACL</name>
<dbReference type="GO" id="GO:0003677">
    <property type="term" value="F:DNA binding"/>
    <property type="evidence" value="ECO:0007669"/>
    <property type="project" value="InterPro"/>
</dbReference>
<dbReference type="Proteomes" id="UP000319716">
    <property type="component" value="Unassembled WGS sequence"/>
</dbReference>
<dbReference type="CDD" id="cd00093">
    <property type="entry name" value="HTH_XRE"/>
    <property type="match status" value="1"/>
</dbReference>
<dbReference type="SUPFAM" id="SSF47413">
    <property type="entry name" value="lambda repressor-like DNA-binding domains"/>
    <property type="match status" value="1"/>
</dbReference>
<sequence>MRYQLGEVLKRVRQSKRYTQKYIAGDQMSRATYAKIEACNMQPTVGKFMHILKRLDISYEELTYIQNSYSLNGKDKIVHDFIKLRTSAEFQKVNAVYEMCTEYLKNNFDNVVQDILYVCKAMYAIHIERSFEKAFPYANKVWERLSKLDNWYSIELKLINNIFFCFPLETGIAIAERALGEIDRFSYIIRNDDLKSSYLLNLTILLFKNHKYNKAYIYANKSIEECTRVKRFEGLAVAYIRKGVILDKMEKSEQGRILIKKGLSICKVLDLDSMYEAVIQELHELTSLDIDHFIAGDTD</sequence>
<dbReference type="InterPro" id="IPR053163">
    <property type="entry name" value="HTH-type_regulator_Rgg"/>
</dbReference>
<dbReference type="InterPro" id="IPR011990">
    <property type="entry name" value="TPR-like_helical_dom_sf"/>
</dbReference>
<dbReference type="PROSITE" id="PS50943">
    <property type="entry name" value="HTH_CROC1"/>
    <property type="match status" value="1"/>
</dbReference>
<feature type="domain" description="HTH cro/C1-type" evidence="1">
    <location>
        <begin position="9"/>
        <end position="62"/>
    </location>
</feature>
<dbReference type="Gene3D" id="1.25.40.10">
    <property type="entry name" value="Tetratricopeptide repeat domain"/>
    <property type="match status" value="1"/>
</dbReference>
<organism evidence="2 3">
    <name type="scientific">Sporolactobacillus inulinus</name>
    <dbReference type="NCBI Taxonomy" id="2078"/>
    <lineage>
        <taxon>Bacteria</taxon>
        <taxon>Bacillati</taxon>
        <taxon>Bacillota</taxon>
        <taxon>Bacilli</taxon>
        <taxon>Bacillales</taxon>
        <taxon>Sporolactobacillaceae</taxon>
        <taxon>Sporolactobacillus</taxon>
    </lineage>
</organism>
<proteinExistence type="predicted"/>